<evidence type="ECO:0000313" key="1">
    <source>
        <dbReference type="EMBL" id="ANZ41640.1"/>
    </source>
</evidence>
<dbReference type="STRING" id="1586287.BBK82_42520"/>
<dbReference type="KEGG" id="led:BBK82_42520"/>
<dbReference type="EMBL" id="CP016793">
    <property type="protein sequence ID" value="ANZ41640.1"/>
    <property type="molecule type" value="Genomic_DNA"/>
</dbReference>
<gene>
    <name evidence="1" type="ORF">BBK82_42520</name>
</gene>
<protein>
    <submittedName>
        <fullName evidence="1">Uncharacterized protein</fullName>
    </submittedName>
</protein>
<keyword evidence="2" id="KW-1185">Reference proteome</keyword>
<dbReference type="AlphaFoldDB" id="A0A1B2HV66"/>
<accession>A0A1B2HV66</accession>
<dbReference type="Proteomes" id="UP000093053">
    <property type="component" value="Chromosome"/>
</dbReference>
<evidence type="ECO:0000313" key="2">
    <source>
        <dbReference type="Proteomes" id="UP000093053"/>
    </source>
</evidence>
<proteinExistence type="predicted"/>
<reference evidence="1 2" key="1">
    <citation type="submission" date="2016-07" db="EMBL/GenBank/DDBJ databases">
        <title>Complete genome sequence of the Lentzea guizhouensis DHS C013.</title>
        <authorList>
            <person name="Cao C."/>
        </authorList>
    </citation>
    <scope>NUCLEOTIDE SEQUENCE [LARGE SCALE GENOMIC DNA]</scope>
    <source>
        <strain evidence="1 2">DHS C013</strain>
    </source>
</reference>
<organism evidence="1 2">
    <name type="scientific">Lentzea guizhouensis</name>
    <dbReference type="NCBI Taxonomy" id="1586287"/>
    <lineage>
        <taxon>Bacteria</taxon>
        <taxon>Bacillati</taxon>
        <taxon>Actinomycetota</taxon>
        <taxon>Actinomycetes</taxon>
        <taxon>Pseudonocardiales</taxon>
        <taxon>Pseudonocardiaceae</taxon>
        <taxon>Lentzea</taxon>
    </lineage>
</organism>
<sequence>MAESIWCAAHHLEEIIVLKKVGAAVAIAGAFVGFGSAASASETDIVHQTGVANLNETEVVSDINACFIDVNVIAVPVLAGNDSGLCGNPDED</sequence>
<name>A0A1B2HV66_9PSEU</name>